<keyword evidence="3" id="KW-1185">Reference proteome</keyword>
<dbReference type="EMBL" id="BAAAGG010000005">
    <property type="protein sequence ID" value="GAA0755709.1"/>
    <property type="molecule type" value="Genomic_DNA"/>
</dbReference>
<dbReference type="RefSeq" id="WP_224453577.1">
    <property type="nucleotide sequence ID" value="NZ_BAAAGG010000005.1"/>
</dbReference>
<gene>
    <name evidence="2" type="ORF">GCM10009433_10470</name>
</gene>
<proteinExistence type="predicted"/>
<dbReference type="SUPFAM" id="SSF52402">
    <property type="entry name" value="Adenine nucleotide alpha hydrolases-like"/>
    <property type="match status" value="1"/>
</dbReference>
<organism evidence="2 3">
    <name type="scientific">Psychroflexus lacisalsi</name>
    <dbReference type="NCBI Taxonomy" id="503928"/>
    <lineage>
        <taxon>Bacteria</taxon>
        <taxon>Pseudomonadati</taxon>
        <taxon>Bacteroidota</taxon>
        <taxon>Flavobacteriia</taxon>
        <taxon>Flavobacteriales</taxon>
        <taxon>Flavobacteriaceae</taxon>
        <taxon>Psychroflexus</taxon>
    </lineage>
</organism>
<protein>
    <recommendedName>
        <fullName evidence="1">UspA domain-containing protein</fullName>
    </recommendedName>
</protein>
<accession>A0ABN1K5W7</accession>
<dbReference type="CDD" id="cd00293">
    <property type="entry name" value="USP-like"/>
    <property type="match status" value="1"/>
</dbReference>
<evidence type="ECO:0000313" key="3">
    <source>
        <dbReference type="Proteomes" id="UP001500185"/>
    </source>
</evidence>
<dbReference type="Pfam" id="PF00582">
    <property type="entry name" value="Usp"/>
    <property type="match status" value="1"/>
</dbReference>
<feature type="domain" description="UspA" evidence="1">
    <location>
        <begin position="2"/>
        <end position="134"/>
    </location>
</feature>
<reference evidence="3" key="1">
    <citation type="journal article" date="2019" name="Int. J. Syst. Evol. Microbiol.">
        <title>The Global Catalogue of Microorganisms (GCM) 10K type strain sequencing project: providing services to taxonomists for standard genome sequencing and annotation.</title>
        <authorList>
            <consortium name="The Broad Institute Genomics Platform"/>
            <consortium name="The Broad Institute Genome Sequencing Center for Infectious Disease"/>
            <person name="Wu L."/>
            <person name="Ma J."/>
        </authorList>
    </citation>
    <scope>NUCLEOTIDE SEQUENCE [LARGE SCALE GENOMIC DNA]</scope>
    <source>
        <strain evidence="3">JCM 16231</strain>
    </source>
</reference>
<dbReference type="Gene3D" id="3.40.50.12370">
    <property type="match status" value="1"/>
</dbReference>
<sequence length="263" mass="29543">MNVVLLSDFSSASTHMLDYAATLFKNQKVNFTILHIKTPCESKSCSGKCSVVFNQKLKKDQNLLELNGYHIDQIQIKFIEGAYIESIRNVIAEQHTDLIMLGNSNKGDYNTGLFFDKKTLEIITKVKCSVVLVPEEATIKLPQKALLPTDFSITSDYSIFNILTSLPFVNQTHLSLLPTGLNKTLGPNRKHSKELISKVINSLEFKSVKEIYSTNKASCIDGFDLVMVMAKNLSIFQDLFSTSKSSLCRPEIPILFLHDSRKL</sequence>
<evidence type="ECO:0000313" key="2">
    <source>
        <dbReference type="EMBL" id="GAA0755709.1"/>
    </source>
</evidence>
<comment type="caution">
    <text evidence="2">The sequence shown here is derived from an EMBL/GenBank/DDBJ whole genome shotgun (WGS) entry which is preliminary data.</text>
</comment>
<name>A0ABN1K5W7_9FLAO</name>
<dbReference type="Proteomes" id="UP001500185">
    <property type="component" value="Unassembled WGS sequence"/>
</dbReference>
<dbReference type="InterPro" id="IPR006016">
    <property type="entry name" value="UspA"/>
</dbReference>
<evidence type="ECO:0000259" key="1">
    <source>
        <dbReference type="Pfam" id="PF00582"/>
    </source>
</evidence>